<gene>
    <name evidence="1" type="primary">var</name>
</gene>
<sequence>IVKRYGKLSHATLGVVIHIFHKHVVVMKKLELWLKTNADVPMVKMPTRFPHILIMSLNIYV</sequence>
<evidence type="ECO:0000313" key="1">
    <source>
        <dbReference type="EMBL" id="ABB71325.1"/>
    </source>
</evidence>
<feature type="non-terminal residue" evidence="1">
    <location>
        <position position="61"/>
    </location>
</feature>
<proteinExistence type="predicted"/>
<accession>A0MAE5</accession>
<organism evidence="1">
    <name type="scientific">Plasmodium falciparum</name>
    <name type="common">malaria parasite P. falciparum</name>
    <dbReference type="NCBI Taxonomy" id="5833"/>
    <lineage>
        <taxon>Eukaryota</taxon>
        <taxon>Sar</taxon>
        <taxon>Alveolata</taxon>
        <taxon>Apicomplexa</taxon>
        <taxon>Aconoidasida</taxon>
        <taxon>Haemosporida</taxon>
        <taxon>Plasmodiidae</taxon>
        <taxon>Plasmodium</taxon>
        <taxon>Plasmodium (Laverania)</taxon>
    </lineage>
</organism>
<dbReference type="AlphaFoldDB" id="A0MAE5"/>
<reference evidence="1" key="1">
    <citation type="journal article" date="2006" name="Mol. Biochem. Parasitol.">
        <title>Extense variant gene family repertoire overlap in Western Amazon Plasmodium falciparum isolates.</title>
        <authorList>
            <person name="Albrecht L."/>
            <person name="Merino E.F."/>
            <person name="Hoffmann E.H."/>
            <person name="Ferreira M.U."/>
            <person name="de Mattos Ferreira R.G."/>
            <person name="Osakabe A.L."/>
            <person name="Dalla Martha R.C."/>
            <person name="Ramharter M."/>
            <person name="Durham A.M."/>
            <person name="Ferreira J.E."/>
            <person name="Del Portillo H.A."/>
            <person name="Wunderlich G."/>
        </authorList>
    </citation>
    <scope>NUCLEOTIDE SEQUENCE</scope>
    <source>
        <strain evidence="1">Pf1235_37</strain>
    </source>
</reference>
<dbReference type="EMBL" id="DQ265486">
    <property type="protein sequence ID" value="ABB71325.1"/>
    <property type="molecule type" value="Genomic_DNA"/>
</dbReference>
<protein>
    <submittedName>
        <fullName evidence="1">EMP1</fullName>
    </submittedName>
</protein>
<feature type="non-terminal residue" evidence="1">
    <location>
        <position position="1"/>
    </location>
</feature>
<name>A0MAE5_PLAFA</name>